<gene>
    <name evidence="2" type="ORF">BD310DRAFT_921990</name>
</gene>
<protein>
    <submittedName>
        <fullName evidence="2">Uncharacterized protein</fullName>
    </submittedName>
</protein>
<evidence type="ECO:0000313" key="3">
    <source>
        <dbReference type="Proteomes" id="UP000292082"/>
    </source>
</evidence>
<sequence length="449" mass="50181">MKNTLRPSCPDFVLDWVKMYGDKEPYNQNFDKARYADVPTCVYANPNYWFTQRGERKPEFPLEGHQPFTPGPLPHVHISDWRHLGNIQDQQQEQVKERKDSLLALVPHGGGREMNKAAKKIAQCFQEFLNSLRFKSYGGQSVDVTIHPPDPRNAGGPGSKNPFAQPWTFYVDIQEDPLDLMREFLLYQEHFAISPACSFSIHPLNSVNPQSWKLLVLASPYIMGPGAPHNSVIAMREATRRVVIDKLKAHRGYREHIAKLAANHIGHTGDHEQVFKTITDTYHLQPVVAETKDGETSAYILYARPLTSTRKENDTLKDLIREALCGVGSEHFYVNMRKIHVIDDSKKGVPPVVDCKLCKSETHTTAACPLPKTRGWRGLNATDLGRDGEPTAEKAGTSRDDQHATMEEVLNAIRGRTATSSPKGKKGRGGAAGRGRGQYGRGGRTANRA</sequence>
<feature type="compositionally biased region" description="Basic and acidic residues" evidence="1">
    <location>
        <begin position="384"/>
        <end position="406"/>
    </location>
</feature>
<dbReference type="AlphaFoldDB" id="A0A4Q9Q0R4"/>
<proteinExistence type="predicted"/>
<name>A0A4Q9Q0R4_9APHY</name>
<evidence type="ECO:0000313" key="2">
    <source>
        <dbReference type="EMBL" id="TBU60752.1"/>
    </source>
</evidence>
<feature type="compositionally biased region" description="Gly residues" evidence="1">
    <location>
        <begin position="429"/>
        <end position="443"/>
    </location>
</feature>
<reference evidence="2 3" key="1">
    <citation type="submission" date="2019-01" db="EMBL/GenBank/DDBJ databases">
        <title>Draft genome sequences of three monokaryotic isolates of the white-rot basidiomycete fungus Dichomitus squalens.</title>
        <authorList>
            <consortium name="DOE Joint Genome Institute"/>
            <person name="Lopez S.C."/>
            <person name="Andreopoulos B."/>
            <person name="Pangilinan J."/>
            <person name="Lipzen A."/>
            <person name="Riley R."/>
            <person name="Ahrendt S."/>
            <person name="Ng V."/>
            <person name="Barry K."/>
            <person name="Daum C."/>
            <person name="Grigoriev I.V."/>
            <person name="Hilden K.S."/>
            <person name="Makela M.R."/>
            <person name="de Vries R.P."/>
        </authorList>
    </citation>
    <scope>NUCLEOTIDE SEQUENCE [LARGE SCALE GENOMIC DNA]</scope>
    <source>
        <strain evidence="2 3">CBS 464.89</strain>
    </source>
</reference>
<accession>A0A4Q9Q0R4</accession>
<organism evidence="2 3">
    <name type="scientific">Dichomitus squalens</name>
    <dbReference type="NCBI Taxonomy" id="114155"/>
    <lineage>
        <taxon>Eukaryota</taxon>
        <taxon>Fungi</taxon>
        <taxon>Dikarya</taxon>
        <taxon>Basidiomycota</taxon>
        <taxon>Agaricomycotina</taxon>
        <taxon>Agaricomycetes</taxon>
        <taxon>Polyporales</taxon>
        <taxon>Polyporaceae</taxon>
        <taxon>Dichomitus</taxon>
    </lineage>
</organism>
<dbReference type="EMBL" id="ML145102">
    <property type="protein sequence ID" value="TBU60752.1"/>
    <property type="molecule type" value="Genomic_DNA"/>
</dbReference>
<keyword evidence="3" id="KW-1185">Reference proteome</keyword>
<dbReference type="Proteomes" id="UP000292082">
    <property type="component" value="Unassembled WGS sequence"/>
</dbReference>
<feature type="region of interest" description="Disordered" evidence="1">
    <location>
        <begin position="379"/>
        <end position="449"/>
    </location>
</feature>
<evidence type="ECO:0000256" key="1">
    <source>
        <dbReference type="SAM" id="MobiDB-lite"/>
    </source>
</evidence>